<evidence type="ECO:0000313" key="8">
    <source>
        <dbReference type="EMBL" id="KAJ0209283.1"/>
    </source>
</evidence>
<dbReference type="InterPro" id="IPR008271">
    <property type="entry name" value="Ser/Thr_kinase_AS"/>
</dbReference>
<evidence type="ECO:0000313" key="9">
    <source>
        <dbReference type="Proteomes" id="UP000235145"/>
    </source>
</evidence>
<dbReference type="InterPro" id="IPR001245">
    <property type="entry name" value="Ser-Thr/Tyr_kinase_cat_dom"/>
</dbReference>
<dbReference type="SMART" id="SM00220">
    <property type="entry name" value="S_TKc"/>
    <property type="match status" value="1"/>
</dbReference>
<dbReference type="Gene3D" id="1.10.510.10">
    <property type="entry name" value="Transferase(Phosphotransferase) domain 1"/>
    <property type="match status" value="1"/>
</dbReference>
<accession>A0A9R1VQ66</accession>
<evidence type="ECO:0000256" key="4">
    <source>
        <dbReference type="ARBA" id="ARBA00022786"/>
    </source>
</evidence>
<dbReference type="EC" id="2.3.2.27" evidence="2"/>
<dbReference type="GO" id="GO:0004672">
    <property type="term" value="F:protein kinase activity"/>
    <property type="evidence" value="ECO:0007669"/>
    <property type="project" value="InterPro"/>
</dbReference>
<reference evidence="8 9" key="1">
    <citation type="journal article" date="2017" name="Nat. Commun.">
        <title>Genome assembly with in vitro proximity ligation data and whole-genome triplication in lettuce.</title>
        <authorList>
            <person name="Reyes-Chin-Wo S."/>
            <person name="Wang Z."/>
            <person name="Yang X."/>
            <person name="Kozik A."/>
            <person name="Arikit S."/>
            <person name="Song C."/>
            <person name="Xia L."/>
            <person name="Froenicke L."/>
            <person name="Lavelle D.O."/>
            <person name="Truco M.J."/>
            <person name="Xia R."/>
            <person name="Zhu S."/>
            <person name="Xu C."/>
            <person name="Xu H."/>
            <person name="Xu X."/>
            <person name="Cox K."/>
            <person name="Korf I."/>
            <person name="Meyers B.C."/>
            <person name="Michelmore R.W."/>
        </authorList>
    </citation>
    <scope>NUCLEOTIDE SEQUENCE [LARGE SCALE GENOMIC DNA]</scope>
    <source>
        <strain evidence="9">cv. Salinas</strain>
        <tissue evidence="8">Seedlings</tissue>
    </source>
</reference>
<keyword evidence="3" id="KW-0547">Nucleotide-binding</keyword>
<dbReference type="Proteomes" id="UP000235145">
    <property type="component" value="Unassembled WGS sequence"/>
</dbReference>
<keyword evidence="4" id="KW-0833">Ubl conjugation pathway</keyword>
<feature type="domain" description="Protein kinase" evidence="7">
    <location>
        <begin position="170"/>
        <end position="434"/>
    </location>
</feature>
<evidence type="ECO:0000256" key="2">
    <source>
        <dbReference type="ARBA" id="ARBA00012483"/>
    </source>
</evidence>
<protein>
    <recommendedName>
        <fullName evidence="2">RING-type E3 ubiquitin transferase</fullName>
        <ecNumber evidence="2">2.3.2.27</ecNumber>
    </recommendedName>
</protein>
<dbReference type="FunFam" id="3.30.200.20:FF:000162">
    <property type="entry name" value="Adenine nucleotide alpha hydrolase-like domain kinase"/>
    <property type="match status" value="1"/>
</dbReference>
<dbReference type="PROSITE" id="PS00108">
    <property type="entry name" value="PROTEIN_KINASE_ST"/>
    <property type="match status" value="1"/>
</dbReference>
<evidence type="ECO:0000256" key="1">
    <source>
        <dbReference type="ARBA" id="ARBA00000900"/>
    </source>
</evidence>
<dbReference type="GO" id="GO:0061630">
    <property type="term" value="F:ubiquitin protein ligase activity"/>
    <property type="evidence" value="ECO:0007669"/>
    <property type="project" value="UniProtKB-EC"/>
</dbReference>
<evidence type="ECO:0000259" key="7">
    <source>
        <dbReference type="PROSITE" id="PS50011"/>
    </source>
</evidence>
<evidence type="ECO:0000256" key="3">
    <source>
        <dbReference type="ARBA" id="ARBA00022741"/>
    </source>
</evidence>
<dbReference type="GO" id="GO:0005524">
    <property type="term" value="F:ATP binding"/>
    <property type="evidence" value="ECO:0007669"/>
    <property type="project" value="UniProtKB-KW"/>
</dbReference>
<keyword evidence="9" id="KW-1185">Reference proteome</keyword>
<gene>
    <name evidence="8" type="ORF">LSAT_V11C400194510</name>
</gene>
<dbReference type="InterPro" id="IPR000719">
    <property type="entry name" value="Prot_kinase_dom"/>
</dbReference>
<dbReference type="AlphaFoldDB" id="A0A9R1VQ66"/>
<dbReference type="SUPFAM" id="SSF56112">
    <property type="entry name" value="Protein kinase-like (PK-like)"/>
    <property type="match status" value="1"/>
</dbReference>
<dbReference type="InterPro" id="IPR011009">
    <property type="entry name" value="Kinase-like_dom_sf"/>
</dbReference>
<dbReference type="PANTHER" id="PTHR45647">
    <property type="entry name" value="OS02G0152300 PROTEIN"/>
    <property type="match status" value="1"/>
</dbReference>
<dbReference type="PANTHER" id="PTHR45647:SF93">
    <property type="entry name" value="KINASE WITH ADENINE NUCLEOTIDE ALPHA HYDROLASES-LIKE DOMAIN-CONTAINING PROTEIN"/>
    <property type="match status" value="1"/>
</dbReference>
<evidence type="ECO:0000256" key="5">
    <source>
        <dbReference type="ARBA" id="ARBA00022840"/>
    </source>
</evidence>
<organism evidence="8 9">
    <name type="scientific">Lactuca sativa</name>
    <name type="common">Garden lettuce</name>
    <dbReference type="NCBI Taxonomy" id="4236"/>
    <lineage>
        <taxon>Eukaryota</taxon>
        <taxon>Viridiplantae</taxon>
        <taxon>Streptophyta</taxon>
        <taxon>Embryophyta</taxon>
        <taxon>Tracheophyta</taxon>
        <taxon>Spermatophyta</taxon>
        <taxon>Magnoliopsida</taxon>
        <taxon>eudicotyledons</taxon>
        <taxon>Gunneridae</taxon>
        <taxon>Pentapetalae</taxon>
        <taxon>asterids</taxon>
        <taxon>campanulids</taxon>
        <taxon>Asterales</taxon>
        <taxon>Asteraceae</taxon>
        <taxon>Cichorioideae</taxon>
        <taxon>Cichorieae</taxon>
        <taxon>Lactucinae</taxon>
        <taxon>Lactuca</taxon>
    </lineage>
</organism>
<keyword evidence="6" id="KW-0175">Coiled coil</keyword>
<comment type="catalytic activity">
    <reaction evidence="1">
        <text>S-ubiquitinyl-[E2 ubiquitin-conjugating enzyme]-L-cysteine + [acceptor protein]-L-lysine = [E2 ubiquitin-conjugating enzyme]-L-cysteine + N(6)-ubiquitinyl-[acceptor protein]-L-lysine.</text>
        <dbReference type="EC" id="2.3.2.27"/>
    </reaction>
</comment>
<dbReference type="PROSITE" id="PS50011">
    <property type="entry name" value="PROTEIN_KINASE_DOM"/>
    <property type="match status" value="1"/>
</dbReference>
<dbReference type="Gene3D" id="3.30.200.20">
    <property type="entry name" value="Phosphorylase Kinase, domain 1"/>
    <property type="match status" value="1"/>
</dbReference>
<dbReference type="InterPro" id="IPR051348">
    <property type="entry name" value="U-box_ubiquitin_ligases"/>
</dbReference>
<dbReference type="EMBL" id="NBSK02000004">
    <property type="protein sequence ID" value="KAJ0209283.1"/>
    <property type="molecule type" value="Genomic_DNA"/>
</dbReference>
<feature type="coiled-coil region" evidence="6">
    <location>
        <begin position="115"/>
        <end position="142"/>
    </location>
</feature>
<evidence type="ECO:0000256" key="6">
    <source>
        <dbReference type="SAM" id="Coils"/>
    </source>
</evidence>
<keyword evidence="5" id="KW-0067">ATP-binding</keyword>
<name>A0A9R1VQ66_LACSA</name>
<comment type="caution">
    <text evidence="8">The sequence shown here is derived from an EMBL/GenBank/DDBJ whole genome shotgun (WGS) entry which is preliminary data.</text>
</comment>
<dbReference type="Pfam" id="PF07714">
    <property type="entry name" value="PK_Tyr_Ser-Thr"/>
    <property type="match status" value="1"/>
</dbReference>
<sequence length="444" mass="49775">MAPRDSLLASRTTVPTDLHDFNAKSSCKILDKSRTSNVYISSLNTDALDDETLRVKLELKKSMDMYHSLCKEATNAKQKETEIYQQMPPEAAEAARAMLEVEKQKSKSAIDAAQKAQLLAELEAHKRRKAELKAEHEASERKKLIITSTKSNTQYRKYTIEDIEIATDYFSNTLKIGEGGYGPVFRGNVDHIFVAIKVLRPDISQGETQFQKEVEVLTCIRHPHMVLLMGACPEYGCLIYEYMENGSLEDRLFRKNNTPVLPWTLRFKICFEIAAALHFLHQTRPQPLVHRDLKPGNILLDRNFVSKISDVGLARLVPPEVADDGAQYHHMTAAAGTFCYIDPEYQQTGILGTKSDIYSFGVILLQVITAKSPMGLTHQVSKAIKEGKFVDVVDPAVADWPVEETMCLAKLGLQCCDMRKKGRPDLGSVILPQLKRLGDFGNSS</sequence>
<proteinExistence type="predicted"/>